<organism evidence="2 3">
    <name type="scientific">Methanothrix harundinacea</name>
    <dbReference type="NCBI Taxonomy" id="301375"/>
    <lineage>
        <taxon>Archaea</taxon>
        <taxon>Methanobacteriati</taxon>
        <taxon>Methanobacteriota</taxon>
        <taxon>Stenosarchaea group</taxon>
        <taxon>Methanomicrobia</taxon>
        <taxon>Methanotrichales</taxon>
        <taxon>Methanotrichaceae</taxon>
        <taxon>Methanothrix</taxon>
    </lineage>
</organism>
<dbReference type="AlphaFoldDB" id="A0A117MBF2"/>
<evidence type="ECO:0000313" key="1">
    <source>
        <dbReference type="EMBL" id="KUK43643.1"/>
    </source>
</evidence>
<dbReference type="InterPro" id="IPR053833">
    <property type="entry name" value="SAMP2"/>
</dbReference>
<evidence type="ECO:0008006" key="5">
    <source>
        <dbReference type="Google" id="ProtNLM"/>
    </source>
</evidence>
<dbReference type="EMBL" id="LGHB01000043">
    <property type="protein sequence ID" value="KUK94777.1"/>
    <property type="molecule type" value="Genomic_DNA"/>
</dbReference>
<dbReference type="SUPFAM" id="SSF54285">
    <property type="entry name" value="MoaD/ThiS"/>
    <property type="match status" value="1"/>
</dbReference>
<reference evidence="2" key="1">
    <citation type="journal article" date="2015" name="MBio">
        <title>Genome-resolved metagenomic analysis reveals roles for candidate phyla and other microbial community members in biogeochemical transformations in oil reservoirs.</title>
        <authorList>
            <person name="Hu P."/>
            <person name="Tom L."/>
            <person name="Singh A."/>
            <person name="Thomas B.C."/>
            <person name="Baker B.J."/>
            <person name="Piceno Y.M."/>
            <person name="Andersen G.L."/>
            <person name="Banfield J.F."/>
        </authorList>
    </citation>
    <scope>NUCLEOTIDE SEQUENCE [LARGE SCALE GENOMIC DNA]</scope>
    <source>
        <strain evidence="2">56_747</strain>
    </source>
</reference>
<evidence type="ECO:0000313" key="4">
    <source>
        <dbReference type="Proteomes" id="UP000057043"/>
    </source>
</evidence>
<gene>
    <name evidence="1" type="ORF">XD72_1971</name>
    <name evidence="2" type="ORF">XE07_2037</name>
</gene>
<dbReference type="InterPro" id="IPR016155">
    <property type="entry name" value="Mopterin_synth/thiamin_S_b"/>
</dbReference>
<accession>A0A117MBF2</accession>
<sequence>MTELLVEIRAEGRVSERRIDLARGLTYEDLFDRLKINPETVVALFEGHPVPNDELVMPGGVEIVRIVSAG</sequence>
<dbReference type="Gene3D" id="3.10.20.30">
    <property type="match status" value="1"/>
</dbReference>
<evidence type="ECO:0000313" key="2">
    <source>
        <dbReference type="EMBL" id="KUK94777.1"/>
    </source>
</evidence>
<evidence type="ECO:0000313" key="3">
    <source>
        <dbReference type="Proteomes" id="UP000053961"/>
    </source>
</evidence>
<proteinExistence type="predicted"/>
<name>A0A117MBF2_9EURY</name>
<comment type="caution">
    <text evidence="2">The sequence shown here is derived from an EMBL/GenBank/DDBJ whole genome shotgun (WGS) entry which is preliminary data.</text>
</comment>
<dbReference type="PATRIC" id="fig|301375.6.peg.2013"/>
<protein>
    <recommendedName>
        <fullName evidence="5">ThiamineS protein</fullName>
    </recommendedName>
</protein>
<dbReference type="Proteomes" id="UP000057043">
    <property type="component" value="Unassembled WGS sequence"/>
</dbReference>
<dbReference type="Pfam" id="PF21965">
    <property type="entry name" value="SAMP2"/>
    <property type="match status" value="1"/>
</dbReference>
<dbReference type="EMBL" id="LGFT01000057">
    <property type="protein sequence ID" value="KUK43643.1"/>
    <property type="molecule type" value="Genomic_DNA"/>
</dbReference>
<reference evidence="3 4" key="2">
    <citation type="journal article" date="2015" name="MBio">
        <title>Genome-Resolved Metagenomic Analysis Reveals Roles for Candidate Phyla and Other Microbial Community Members in Biogeochemical Transformations in Oil Reservoirs.</title>
        <authorList>
            <person name="Hu P."/>
            <person name="Tom L."/>
            <person name="Singh A."/>
            <person name="Thomas B.C."/>
            <person name="Baker B.J."/>
            <person name="Piceno Y.M."/>
            <person name="Andersen G.L."/>
            <person name="Banfield J.F."/>
        </authorList>
    </citation>
    <scope>NUCLEOTIDE SEQUENCE [LARGE SCALE GENOMIC DNA]</scope>
    <source>
        <strain evidence="1">57_489</strain>
    </source>
</reference>
<dbReference type="InterPro" id="IPR012675">
    <property type="entry name" value="Beta-grasp_dom_sf"/>
</dbReference>
<dbReference type="Proteomes" id="UP000053961">
    <property type="component" value="Unassembled WGS sequence"/>
</dbReference>